<evidence type="ECO:0000256" key="2">
    <source>
        <dbReference type="SAM" id="Phobius"/>
    </source>
</evidence>
<feature type="transmembrane region" description="Helical" evidence="2">
    <location>
        <begin position="37"/>
        <end position="57"/>
    </location>
</feature>
<keyword evidence="4" id="KW-1185">Reference proteome</keyword>
<reference evidence="4" key="1">
    <citation type="submission" date="2016-06" db="EMBL/GenBank/DDBJ databases">
        <authorList>
            <person name="Varghese N."/>
            <person name="Submissions Spin"/>
        </authorList>
    </citation>
    <scope>NUCLEOTIDE SEQUENCE [LARGE SCALE GENOMIC DNA]</scope>
    <source>
        <strain evidence="4">DSM 45161</strain>
    </source>
</reference>
<keyword evidence="2" id="KW-0812">Transmembrane</keyword>
<gene>
    <name evidence="3" type="ORF">GA0070614_4042</name>
</gene>
<dbReference type="Proteomes" id="UP000198215">
    <property type="component" value="Chromosome I"/>
</dbReference>
<protein>
    <submittedName>
        <fullName evidence="3">Uncharacterized protein</fullName>
    </submittedName>
</protein>
<keyword evidence="2" id="KW-1133">Transmembrane helix</keyword>
<organism evidence="3 4">
    <name type="scientific">Micromonospora coxensis</name>
    <dbReference type="NCBI Taxonomy" id="356852"/>
    <lineage>
        <taxon>Bacteria</taxon>
        <taxon>Bacillati</taxon>
        <taxon>Actinomycetota</taxon>
        <taxon>Actinomycetes</taxon>
        <taxon>Micromonosporales</taxon>
        <taxon>Micromonosporaceae</taxon>
        <taxon>Micromonospora</taxon>
    </lineage>
</organism>
<keyword evidence="2" id="KW-0472">Membrane</keyword>
<sequence>MREDPHFVDRLHRDLNAVRWAEPEEIRAVARRRSRRTALLAATAVLAVVSGTAYAAVGRSVTPAPPVAATPAPAVAPAEIPPEVLLDPGDVPLRTGVRLGESGLGETVRVDPLLESCGRQRGVPSTGPTSRSSRSQTLMRPATGGPTAPVLTQDVYRLEPRHGRLLFGTVSVLLNACAEWRSTDSVPLAGGPAPTVSTHRWEAPVSGFAGDESVMLRHTSATPRGRADATVVTTVPPTEVTMVVRVGDLVTVIATGPDVAEEAVDGTRPGLRLSHAQLETLGRTAARRLCVAAAPGC</sequence>
<feature type="region of interest" description="Disordered" evidence="1">
    <location>
        <begin position="113"/>
        <end position="149"/>
    </location>
</feature>
<name>A0A1C5J6Y8_9ACTN</name>
<evidence type="ECO:0000256" key="1">
    <source>
        <dbReference type="SAM" id="MobiDB-lite"/>
    </source>
</evidence>
<dbReference type="EMBL" id="LT607753">
    <property type="protein sequence ID" value="SCG66041.1"/>
    <property type="molecule type" value="Genomic_DNA"/>
</dbReference>
<proteinExistence type="predicted"/>
<evidence type="ECO:0000313" key="3">
    <source>
        <dbReference type="EMBL" id="SCG66041.1"/>
    </source>
</evidence>
<dbReference type="AlphaFoldDB" id="A0A1C5J6Y8"/>
<dbReference type="OrthoDB" id="3402398at2"/>
<accession>A0A1C5J6Y8</accession>
<dbReference type="RefSeq" id="WP_088977401.1">
    <property type="nucleotide sequence ID" value="NZ_LT607753.1"/>
</dbReference>
<feature type="compositionally biased region" description="Low complexity" evidence="1">
    <location>
        <begin position="122"/>
        <end position="135"/>
    </location>
</feature>
<evidence type="ECO:0000313" key="4">
    <source>
        <dbReference type="Proteomes" id="UP000198215"/>
    </source>
</evidence>